<reference evidence="2" key="1">
    <citation type="submission" date="2025-08" db="UniProtKB">
        <authorList>
            <consortium name="RefSeq"/>
        </authorList>
    </citation>
    <scope>IDENTIFICATION</scope>
    <source>
        <tissue evidence="2">Silk gland</tissue>
    </source>
</reference>
<evidence type="ECO:0000313" key="1">
    <source>
        <dbReference type="Proteomes" id="UP000504629"/>
    </source>
</evidence>
<name>A0A6J2J8V6_BOMMA</name>
<dbReference type="KEGG" id="bman:114239611"/>
<keyword evidence="1" id="KW-1185">Reference proteome</keyword>
<sequence>MSDNNNSCTQNCKTQKNKCQPCLGPVPVQKLQDGKPLMAEDRNHDSCIKLIICTDNLTFKHKIDRNSKMTKNVAKIDVKSCVKAEPPHPCDPIVPCDPLKQEEGECPTPSLCVEKLKNPAHAGEITKCLPGKFINVTSCAKEDPPHPCDALACNTDLTKRRPCSDPPLCVQRIKNPVTEKEKVDSCDTPE</sequence>
<evidence type="ECO:0000313" key="2">
    <source>
        <dbReference type="RefSeq" id="XP_028025703.1"/>
    </source>
</evidence>
<dbReference type="RefSeq" id="XP_028025703.1">
    <property type="nucleotide sequence ID" value="XM_028169902.1"/>
</dbReference>
<dbReference type="OrthoDB" id="7334569at2759"/>
<protein>
    <submittedName>
        <fullName evidence="2">Uncharacterized protein LOC114239611</fullName>
    </submittedName>
</protein>
<proteinExistence type="predicted"/>
<gene>
    <name evidence="2" type="primary">LOC114239611</name>
</gene>
<organism evidence="1 2">
    <name type="scientific">Bombyx mandarina</name>
    <name type="common">Wild silk moth</name>
    <name type="synonym">Wild silkworm</name>
    <dbReference type="NCBI Taxonomy" id="7092"/>
    <lineage>
        <taxon>Eukaryota</taxon>
        <taxon>Metazoa</taxon>
        <taxon>Ecdysozoa</taxon>
        <taxon>Arthropoda</taxon>
        <taxon>Hexapoda</taxon>
        <taxon>Insecta</taxon>
        <taxon>Pterygota</taxon>
        <taxon>Neoptera</taxon>
        <taxon>Endopterygota</taxon>
        <taxon>Lepidoptera</taxon>
        <taxon>Glossata</taxon>
        <taxon>Ditrysia</taxon>
        <taxon>Bombycoidea</taxon>
        <taxon>Bombycidae</taxon>
        <taxon>Bombycinae</taxon>
        <taxon>Bombyx</taxon>
    </lineage>
</organism>
<dbReference type="GeneID" id="114239611"/>
<dbReference type="AlphaFoldDB" id="A0A6J2J8V6"/>
<dbReference type="Proteomes" id="UP000504629">
    <property type="component" value="Unplaced"/>
</dbReference>
<accession>A0A6J2J8V6</accession>